<accession>A0A4Y2FAB0</accession>
<proteinExistence type="predicted"/>
<keyword evidence="2" id="KW-1185">Reference proteome</keyword>
<dbReference type="Proteomes" id="UP000499080">
    <property type="component" value="Unassembled WGS sequence"/>
</dbReference>
<reference evidence="1 2" key="1">
    <citation type="journal article" date="2019" name="Sci. Rep.">
        <title>Orb-weaving spider Araneus ventricosus genome elucidates the spidroin gene catalogue.</title>
        <authorList>
            <person name="Kono N."/>
            <person name="Nakamura H."/>
            <person name="Ohtoshi R."/>
            <person name="Moran D.A.P."/>
            <person name="Shinohara A."/>
            <person name="Yoshida Y."/>
            <person name="Fujiwara M."/>
            <person name="Mori M."/>
            <person name="Tomita M."/>
            <person name="Arakawa K."/>
        </authorList>
    </citation>
    <scope>NUCLEOTIDE SEQUENCE [LARGE SCALE GENOMIC DNA]</scope>
</reference>
<organism evidence="1 2">
    <name type="scientific">Araneus ventricosus</name>
    <name type="common">Orbweaver spider</name>
    <name type="synonym">Epeira ventricosa</name>
    <dbReference type="NCBI Taxonomy" id="182803"/>
    <lineage>
        <taxon>Eukaryota</taxon>
        <taxon>Metazoa</taxon>
        <taxon>Ecdysozoa</taxon>
        <taxon>Arthropoda</taxon>
        <taxon>Chelicerata</taxon>
        <taxon>Arachnida</taxon>
        <taxon>Araneae</taxon>
        <taxon>Araneomorphae</taxon>
        <taxon>Entelegynae</taxon>
        <taxon>Araneoidea</taxon>
        <taxon>Araneidae</taxon>
        <taxon>Araneus</taxon>
    </lineage>
</organism>
<gene>
    <name evidence="1" type="ORF">AVEN_274607_1</name>
</gene>
<dbReference type="AlphaFoldDB" id="A0A4Y2FAB0"/>
<comment type="caution">
    <text evidence="1">The sequence shown here is derived from an EMBL/GenBank/DDBJ whole genome shotgun (WGS) entry which is preliminary data.</text>
</comment>
<evidence type="ECO:0000313" key="1">
    <source>
        <dbReference type="EMBL" id="GBM37568.1"/>
    </source>
</evidence>
<protein>
    <submittedName>
        <fullName evidence="1">Uncharacterized protein</fullName>
    </submittedName>
</protein>
<sequence>MSNSDRQLPLAPVSECECADSVPTYIPACSPVCRRTRSQVSKRSAKSQKPLTSQLDVPSSVEEIRCAMNVEHCVTISTDTSLDNTAGSSSSNIADKATNLDLKHLVNLCR</sequence>
<name>A0A4Y2FAB0_ARAVE</name>
<evidence type="ECO:0000313" key="2">
    <source>
        <dbReference type="Proteomes" id="UP000499080"/>
    </source>
</evidence>
<dbReference type="EMBL" id="BGPR01173060">
    <property type="protein sequence ID" value="GBM37568.1"/>
    <property type="molecule type" value="Genomic_DNA"/>
</dbReference>